<evidence type="ECO:0000313" key="1">
    <source>
        <dbReference type="EMBL" id="KAJ3496580.1"/>
    </source>
</evidence>
<dbReference type="EMBL" id="JANAKD010000177">
    <property type="protein sequence ID" value="KAJ3496580.1"/>
    <property type="molecule type" value="Genomic_DNA"/>
</dbReference>
<comment type="caution">
    <text evidence="1">The sequence shown here is derived from an EMBL/GenBank/DDBJ whole genome shotgun (WGS) entry which is preliminary data.</text>
</comment>
<accession>A0ACC1R0K1</accession>
<gene>
    <name evidence="1" type="ORF">NLG97_g2559</name>
</gene>
<protein>
    <submittedName>
        <fullName evidence="1">Uncharacterized protein</fullName>
    </submittedName>
</protein>
<organism evidence="1 2">
    <name type="scientific">Lecanicillium saksenae</name>
    <dbReference type="NCBI Taxonomy" id="468837"/>
    <lineage>
        <taxon>Eukaryota</taxon>
        <taxon>Fungi</taxon>
        <taxon>Dikarya</taxon>
        <taxon>Ascomycota</taxon>
        <taxon>Pezizomycotina</taxon>
        <taxon>Sordariomycetes</taxon>
        <taxon>Hypocreomycetidae</taxon>
        <taxon>Hypocreales</taxon>
        <taxon>Cordycipitaceae</taxon>
        <taxon>Lecanicillium</taxon>
    </lineage>
</organism>
<evidence type="ECO:0000313" key="2">
    <source>
        <dbReference type="Proteomes" id="UP001148737"/>
    </source>
</evidence>
<proteinExistence type="predicted"/>
<name>A0ACC1R0K1_9HYPO</name>
<keyword evidence="2" id="KW-1185">Reference proteome</keyword>
<sequence length="307" mass="34291">MRPASANQVKEWLAQYAPERAEGMEPDDFEFLDPDFDYSDDINGGLVESKDMEKIILNHLQNAEDIEKMDCILHRETNWRPAPIDTGCLYRYGELKFEVTEVLHQCEPSQRDKVYVEEYTDPHPRLPHVQCWLHDDTSLSDDLYLTIAELHTILVVALGVVAHRPYRKALVIPVTVYSCSYRQIRIVQGCVDFYNARCDVRCGPVEDFSTGGLRQSPETEAAFYRILGWVCVFAAMVLACSCIHVLPTASCVIIHPAKVPLLIAPEALQLLKGHLPELPAVDVAPKGPSGLAPAGGGFNLAHPVEQV</sequence>
<reference evidence="1" key="1">
    <citation type="submission" date="2022-07" db="EMBL/GenBank/DDBJ databases">
        <title>Genome Sequence of Lecanicillium saksenae.</title>
        <authorList>
            <person name="Buettner E."/>
        </authorList>
    </citation>
    <scope>NUCLEOTIDE SEQUENCE</scope>
    <source>
        <strain evidence="1">VT-O1</strain>
    </source>
</reference>
<dbReference type="Proteomes" id="UP001148737">
    <property type="component" value="Unassembled WGS sequence"/>
</dbReference>